<dbReference type="GO" id="GO:0005525">
    <property type="term" value="F:GTP binding"/>
    <property type="evidence" value="ECO:0007669"/>
    <property type="project" value="UniProtKB-KW"/>
</dbReference>
<keyword evidence="5" id="KW-0547">Nucleotide-binding</keyword>
<evidence type="ECO:0000259" key="9">
    <source>
        <dbReference type="Pfam" id="PF00483"/>
    </source>
</evidence>
<dbReference type="SUPFAM" id="SSF53448">
    <property type="entry name" value="Nucleotide-diphospho-sugar transferases"/>
    <property type="match status" value="1"/>
</dbReference>
<evidence type="ECO:0000256" key="3">
    <source>
        <dbReference type="ARBA" id="ARBA00022679"/>
    </source>
</evidence>
<feature type="domain" description="Mannose-6-phosphate isomerase type II C-terminal" evidence="10">
    <location>
        <begin position="354"/>
        <end position="467"/>
    </location>
</feature>
<sequence>MSQLASSPLKITPVILCGGSGTRLWPLSRSLYPKQFYPLVGEGSLFLQTLMRANNAAIYDLPIVVASQHHQFLVEKEMKAAGLIGQLILEPCARNTTPAITLAALAAMQKNPDAVLLIMPSDHLIEPIADFNDFVQKSLPSALKGELVTFGVTPTRPETGYGYIQRSQDDTDFAKKVLRFVEKPTLEKAEVYLQSGDFLWNSGLFLFQAKAFLEAVKTYQPLILDSCAAAFDVKTGIMDTQVFEKSPSVSIDYGIMEQASNVRVAPLTVNWNDLGSWQALWEVDNRDKDGNTILGDVVTHNVSQSYIRSEGRLVTVVGLEGVIVVESQDAILVASQAASQDVKHIVDTLKLSERPHTRSHSAEERPWGSFKSVDKGERFQVKHITVKPGQKLSLQMHHHRAEHWIVVSGTAKVTRGEEELMVFENQSIYIPCGTKHRLENPGKIPLELIEVQSGPYLGEDDIVRFGDDYGRF</sequence>
<dbReference type="AlphaFoldDB" id="A0A4Q7DJQ2"/>
<reference evidence="12 13" key="1">
    <citation type="submission" date="2018-10" db="EMBL/GenBank/DDBJ databases">
        <title>An updated phylogeny of the Alphaproteobacteria reveals that the parasitic Rickettsiales and Holosporales have independent origins.</title>
        <authorList>
            <person name="Munoz-Gomez S.A."/>
            <person name="Hess S."/>
            <person name="Burger G."/>
            <person name="Lang B.F."/>
            <person name="Susko E."/>
            <person name="Slamovits C.H."/>
            <person name="Roger A.J."/>
        </authorList>
    </citation>
    <scope>NUCLEOTIDE SEQUENCE [LARGE SCALE GENOMIC DNA]</scope>
    <source>
        <strain evidence="12">HOLO01</strain>
    </source>
</reference>
<evidence type="ECO:0000313" key="13">
    <source>
        <dbReference type="Proteomes" id="UP000293550"/>
    </source>
</evidence>
<dbReference type="GO" id="GO:0004475">
    <property type="term" value="F:mannose-1-phosphate guanylyltransferase (GTP) activity"/>
    <property type="evidence" value="ECO:0007669"/>
    <property type="project" value="UniProtKB-EC"/>
</dbReference>
<comment type="similarity">
    <text evidence="1 8">Belongs to the mannose-6-phosphate isomerase type 2 family.</text>
</comment>
<gene>
    <name evidence="12" type="ORF">EQU50_00520</name>
</gene>
<dbReference type="InterPro" id="IPR054566">
    <property type="entry name" value="ManC/GMP-like_b-helix"/>
</dbReference>
<dbReference type="CDD" id="cd02509">
    <property type="entry name" value="GDP-M1P_Guanylyltransferase"/>
    <property type="match status" value="1"/>
</dbReference>
<dbReference type="InterPro" id="IPR014710">
    <property type="entry name" value="RmlC-like_jellyroll"/>
</dbReference>
<proteinExistence type="inferred from homology"/>
<feature type="domain" description="Nucleotidyl transferase" evidence="9">
    <location>
        <begin position="13"/>
        <end position="288"/>
    </location>
</feature>
<keyword evidence="13" id="KW-1185">Reference proteome</keyword>
<dbReference type="FunFam" id="3.90.550.10:FF:000046">
    <property type="entry name" value="Mannose-1-phosphate guanylyltransferase (GDP)"/>
    <property type="match status" value="1"/>
</dbReference>
<dbReference type="Gene3D" id="2.60.120.10">
    <property type="entry name" value="Jelly Rolls"/>
    <property type="match status" value="1"/>
</dbReference>
<evidence type="ECO:0000259" key="10">
    <source>
        <dbReference type="Pfam" id="PF01050"/>
    </source>
</evidence>
<dbReference type="GO" id="GO:0016853">
    <property type="term" value="F:isomerase activity"/>
    <property type="evidence" value="ECO:0007669"/>
    <property type="project" value="UniProtKB-KW"/>
</dbReference>
<dbReference type="InterPro" id="IPR011051">
    <property type="entry name" value="RmlC_Cupin_sf"/>
</dbReference>
<evidence type="ECO:0000256" key="1">
    <source>
        <dbReference type="ARBA" id="ARBA00006115"/>
    </source>
</evidence>
<evidence type="ECO:0000256" key="5">
    <source>
        <dbReference type="ARBA" id="ARBA00022741"/>
    </source>
</evidence>
<evidence type="ECO:0000256" key="4">
    <source>
        <dbReference type="ARBA" id="ARBA00022695"/>
    </source>
</evidence>
<evidence type="ECO:0000259" key="11">
    <source>
        <dbReference type="Pfam" id="PF22640"/>
    </source>
</evidence>
<evidence type="ECO:0000256" key="8">
    <source>
        <dbReference type="RuleBase" id="RU004190"/>
    </source>
</evidence>
<evidence type="ECO:0000256" key="7">
    <source>
        <dbReference type="ARBA" id="ARBA00047343"/>
    </source>
</evidence>
<dbReference type="PANTHER" id="PTHR46390:SF1">
    <property type="entry name" value="MANNOSE-1-PHOSPHATE GUANYLYLTRANSFERASE"/>
    <property type="match status" value="1"/>
</dbReference>
<evidence type="ECO:0000256" key="6">
    <source>
        <dbReference type="ARBA" id="ARBA00023134"/>
    </source>
</evidence>
<dbReference type="InterPro" id="IPR051161">
    <property type="entry name" value="Mannose-6P_isomerase_type2"/>
</dbReference>
<accession>A0A4Q7DJQ2</accession>
<dbReference type="RefSeq" id="WP_130153216.1">
    <property type="nucleotide sequence ID" value="NZ_SCFB01000001.1"/>
</dbReference>
<keyword evidence="4 12" id="KW-0548">Nucleotidyltransferase</keyword>
<dbReference type="Pfam" id="PF01050">
    <property type="entry name" value="MannoseP_isomer"/>
    <property type="match status" value="1"/>
</dbReference>
<dbReference type="InterPro" id="IPR001538">
    <property type="entry name" value="Man6P_isomerase-2_C"/>
</dbReference>
<comment type="caution">
    <text evidence="12">The sequence shown here is derived from an EMBL/GenBank/DDBJ whole genome shotgun (WGS) entry which is preliminary data.</text>
</comment>
<dbReference type="Proteomes" id="UP000293550">
    <property type="component" value="Unassembled WGS sequence"/>
</dbReference>
<name>A0A4Q7DJQ2_9PROT</name>
<dbReference type="OrthoDB" id="9806359at2"/>
<dbReference type="Gene3D" id="3.90.550.10">
    <property type="entry name" value="Spore Coat Polysaccharide Biosynthesis Protein SpsA, Chain A"/>
    <property type="match status" value="1"/>
</dbReference>
<dbReference type="PANTHER" id="PTHR46390">
    <property type="entry name" value="MANNOSE-1-PHOSPHATE GUANYLYLTRANSFERASE"/>
    <property type="match status" value="1"/>
</dbReference>
<dbReference type="EC" id="2.7.7.13" evidence="2"/>
<comment type="catalytic activity">
    <reaction evidence="7">
        <text>alpha-D-mannose 1-phosphate + GTP + H(+) = GDP-alpha-D-mannose + diphosphate</text>
        <dbReference type="Rhea" id="RHEA:15229"/>
        <dbReference type="ChEBI" id="CHEBI:15378"/>
        <dbReference type="ChEBI" id="CHEBI:33019"/>
        <dbReference type="ChEBI" id="CHEBI:37565"/>
        <dbReference type="ChEBI" id="CHEBI:57527"/>
        <dbReference type="ChEBI" id="CHEBI:58409"/>
        <dbReference type="EC" id="2.7.7.13"/>
    </reaction>
</comment>
<dbReference type="GO" id="GO:0000271">
    <property type="term" value="P:polysaccharide biosynthetic process"/>
    <property type="evidence" value="ECO:0007669"/>
    <property type="project" value="InterPro"/>
</dbReference>
<dbReference type="InterPro" id="IPR029044">
    <property type="entry name" value="Nucleotide-diphossugar_trans"/>
</dbReference>
<evidence type="ECO:0000313" key="12">
    <source>
        <dbReference type="EMBL" id="RZI47103.1"/>
    </source>
</evidence>
<feature type="domain" description="MannoseP isomerase/GMP-like beta-helix" evidence="11">
    <location>
        <begin position="296"/>
        <end position="349"/>
    </location>
</feature>
<dbReference type="NCBIfam" id="TIGR01479">
    <property type="entry name" value="GMP_PMI"/>
    <property type="match status" value="1"/>
</dbReference>
<dbReference type="Pfam" id="PF00483">
    <property type="entry name" value="NTP_transferase"/>
    <property type="match status" value="1"/>
</dbReference>
<keyword evidence="12" id="KW-0413">Isomerase</keyword>
<keyword evidence="6" id="KW-0342">GTP-binding</keyword>
<dbReference type="InterPro" id="IPR049577">
    <property type="entry name" value="GMPP_N"/>
</dbReference>
<evidence type="ECO:0000256" key="2">
    <source>
        <dbReference type="ARBA" id="ARBA00012387"/>
    </source>
</evidence>
<dbReference type="SUPFAM" id="SSF51182">
    <property type="entry name" value="RmlC-like cupins"/>
    <property type="match status" value="1"/>
</dbReference>
<dbReference type="InterPro" id="IPR005835">
    <property type="entry name" value="NTP_transferase_dom"/>
</dbReference>
<dbReference type="CDD" id="cd02213">
    <property type="entry name" value="cupin_PMI_typeII_C"/>
    <property type="match status" value="1"/>
</dbReference>
<keyword evidence="3 12" id="KW-0808">Transferase</keyword>
<dbReference type="EMBL" id="SCFB01000001">
    <property type="protein sequence ID" value="RZI47103.1"/>
    <property type="molecule type" value="Genomic_DNA"/>
</dbReference>
<organism evidence="12 13">
    <name type="scientific">Candidatus Finniella inopinata</name>
    <dbReference type="NCBI Taxonomy" id="1696036"/>
    <lineage>
        <taxon>Bacteria</taxon>
        <taxon>Pseudomonadati</taxon>
        <taxon>Pseudomonadota</taxon>
        <taxon>Alphaproteobacteria</taxon>
        <taxon>Holosporales</taxon>
        <taxon>Candidatus Paracaedibacteraceae</taxon>
        <taxon>Candidatus Finniella</taxon>
    </lineage>
</organism>
<dbReference type="GO" id="GO:0009298">
    <property type="term" value="P:GDP-mannose biosynthetic process"/>
    <property type="evidence" value="ECO:0007669"/>
    <property type="project" value="TreeGrafter"/>
</dbReference>
<protein>
    <recommendedName>
        <fullName evidence="2">mannose-1-phosphate guanylyltransferase</fullName>
        <ecNumber evidence="2">2.7.7.13</ecNumber>
    </recommendedName>
</protein>
<dbReference type="Pfam" id="PF22640">
    <property type="entry name" value="ManC_GMP_beta-helix"/>
    <property type="match status" value="1"/>
</dbReference>
<dbReference type="FunFam" id="2.60.120.10:FF:000032">
    <property type="entry name" value="Mannose-1-phosphate guanylyltransferase/mannose-6-phosphate isomerase"/>
    <property type="match status" value="1"/>
</dbReference>
<dbReference type="InterPro" id="IPR006375">
    <property type="entry name" value="Man1P_GuaTrfase/Man6P_Isoase"/>
</dbReference>